<keyword evidence="1" id="KW-0808">Transferase</keyword>
<dbReference type="EMBL" id="JAVRHV010000001">
    <property type="protein sequence ID" value="MDT0552323.1"/>
    <property type="molecule type" value="Genomic_DNA"/>
</dbReference>
<comment type="caution">
    <text evidence="1">The sequence shown here is derived from an EMBL/GenBank/DDBJ whole genome shotgun (WGS) entry which is preliminary data.</text>
</comment>
<proteinExistence type="predicted"/>
<dbReference type="Gene3D" id="3.40.50.150">
    <property type="entry name" value="Vaccinia Virus protein VP39"/>
    <property type="match status" value="1"/>
</dbReference>
<organism evidence="1 2">
    <name type="scientific">Urechidicola vernalis</name>
    <dbReference type="NCBI Taxonomy" id="3075600"/>
    <lineage>
        <taxon>Bacteria</taxon>
        <taxon>Pseudomonadati</taxon>
        <taxon>Bacteroidota</taxon>
        <taxon>Flavobacteriia</taxon>
        <taxon>Flavobacteriales</taxon>
        <taxon>Flavobacteriaceae</taxon>
        <taxon>Urechidicola</taxon>
    </lineage>
</organism>
<dbReference type="SUPFAM" id="SSF53335">
    <property type="entry name" value="S-adenosyl-L-methionine-dependent methyltransferases"/>
    <property type="match status" value="1"/>
</dbReference>
<keyword evidence="1" id="KW-0489">Methyltransferase</keyword>
<sequence length="258" mass="29803">MLFQIKSFLKFLSKSTNQHGVHSPFVFDLTTKCFYTKTTSHIKDKISIYRKELDSNTCIISVTDFGKGSRVFKSNKRAVNKIAKVAGISKKRSELLIRFTEYFKPKNILEIGTSLGIGTASLALGKNNANIISLEGCPSTANVAIQQLKKHNFHNVEVKIGDFKNTLKDTLNQKNFDLIYFDGNHQKEPTILYFEECLGNVHNESVFIFDDIHWSEEMQEAWEYIKNHPKVTVTIDSYFWGFVFFRKEQVKEHFVIRI</sequence>
<dbReference type="RefSeq" id="WP_311592175.1">
    <property type="nucleotide sequence ID" value="NZ_JAVRHV010000001.1"/>
</dbReference>
<dbReference type="InterPro" id="IPR029063">
    <property type="entry name" value="SAM-dependent_MTases_sf"/>
</dbReference>
<dbReference type="Pfam" id="PF13578">
    <property type="entry name" value="Methyltransf_24"/>
    <property type="match status" value="1"/>
</dbReference>
<dbReference type="GO" id="GO:0008168">
    <property type="term" value="F:methyltransferase activity"/>
    <property type="evidence" value="ECO:0007669"/>
    <property type="project" value="UniProtKB-KW"/>
</dbReference>
<protein>
    <submittedName>
        <fullName evidence="1">Class I SAM-dependent methyltransferase</fullName>
        <ecNumber evidence="1">2.1.1.-</ecNumber>
    </submittedName>
</protein>
<dbReference type="PANTHER" id="PTHR43167">
    <property type="entry name" value="PUTATIVE (AFU_ORTHOLOGUE AFUA_6G01830)-RELATED"/>
    <property type="match status" value="1"/>
</dbReference>
<evidence type="ECO:0000313" key="1">
    <source>
        <dbReference type="EMBL" id="MDT0552323.1"/>
    </source>
</evidence>
<reference evidence="1 2" key="1">
    <citation type="submission" date="2023-09" db="EMBL/GenBank/DDBJ databases">
        <authorList>
            <person name="Rey-Velasco X."/>
        </authorList>
    </citation>
    <scope>NUCLEOTIDE SEQUENCE [LARGE SCALE GENOMIC DNA]</scope>
    <source>
        <strain evidence="1 2">P050</strain>
    </source>
</reference>
<dbReference type="PANTHER" id="PTHR43167:SF1">
    <property type="entry name" value="PUTATIVE (AFU_ORTHOLOGUE AFUA_6G01830)-RELATED"/>
    <property type="match status" value="1"/>
</dbReference>
<keyword evidence="2" id="KW-1185">Reference proteome</keyword>
<dbReference type="Proteomes" id="UP001252186">
    <property type="component" value="Unassembled WGS sequence"/>
</dbReference>
<dbReference type="EC" id="2.1.1.-" evidence="1"/>
<gene>
    <name evidence="1" type="ORF">RM519_03610</name>
</gene>
<evidence type="ECO:0000313" key="2">
    <source>
        <dbReference type="Proteomes" id="UP001252186"/>
    </source>
</evidence>
<dbReference type="GO" id="GO:0032259">
    <property type="term" value="P:methylation"/>
    <property type="evidence" value="ECO:0007669"/>
    <property type="project" value="UniProtKB-KW"/>
</dbReference>
<accession>A0ABU2Y291</accession>
<dbReference type="CDD" id="cd02440">
    <property type="entry name" value="AdoMet_MTases"/>
    <property type="match status" value="1"/>
</dbReference>
<name>A0ABU2Y291_9FLAO</name>